<evidence type="ECO:0008006" key="3">
    <source>
        <dbReference type="Google" id="ProtNLM"/>
    </source>
</evidence>
<name>A0ABD0BDM9_AERCA</name>
<reference evidence="1 2" key="1">
    <citation type="submission" date="2021-07" db="EMBL/GenBank/DDBJ databases">
        <title>Draft genome sequence of carbapenem-resistant Aeromonas spp. in Japan.</title>
        <authorList>
            <person name="Maehana S."/>
            <person name="Suzuki M."/>
            <person name="Kitasato H."/>
        </authorList>
    </citation>
    <scope>NUCLEOTIDE SEQUENCE [LARGE SCALE GENOMIC DNA]</scope>
    <source>
        <strain evidence="1 2">KAM382</strain>
    </source>
</reference>
<dbReference type="EMBL" id="BPOP01000114">
    <property type="protein sequence ID" value="GJB94393.1"/>
    <property type="molecule type" value="Genomic_DNA"/>
</dbReference>
<evidence type="ECO:0000313" key="2">
    <source>
        <dbReference type="Proteomes" id="UP000737420"/>
    </source>
</evidence>
<evidence type="ECO:0000313" key="1">
    <source>
        <dbReference type="EMBL" id="GJB94393.1"/>
    </source>
</evidence>
<dbReference type="AlphaFoldDB" id="A0ABD0BDM9"/>
<organism evidence="1 2">
    <name type="scientific">Aeromonas caviae</name>
    <name type="common">Aeromonas punctata</name>
    <dbReference type="NCBI Taxonomy" id="648"/>
    <lineage>
        <taxon>Bacteria</taxon>
        <taxon>Pseudomonadati</taxon>
        <taxon>Pseudomonadota</taxon>
        <taxon>Gammaproteobacteria</taxon>
        <taxon>Aeromonadales</taxon>
        <taxon>Aeromonadaceae</taxon>
        <taxon>Aeromonas</taxon>
    </lineage>
</organism>
<dbReference type="Proteomes" id="UP000737420">
    <property type="component" value="Unassembled WGS sequence"/>
</dbReference>
<accession>A0ABD0BDM9</accession>
<protein>
    <recommendedName>
        <fullName evidence="3">Secreted protein</fullName>
    </recommendedName>
</protein>
<sequence length="117" mass="11865">MRGRAAAITWCVGRGAAAVAGGLVLGTGDRGGELAAVLQQLEGPHHQPVTAPIWRVSAGLWLAGRCEIGSGGALLDDGHVPQGPLQGGIDAGPRRGVHLVWGPERGGGCRRPSPGDR</sequence>
<comment type="caution">
    <text evidence="1">The sequence shown here is derived from an EMBL/GenBank/DDBJ whole genome shotgun (WGS) entry which is preliminary data.</text>
</comment>
<proteinExistence type="predicted"/>
<gene>
    <name evidence="1" type="ORF">KAM382_44540</name>
</gene>